<dbReference type="STRING" id="1679170.AC625_11080"/>
<evidence type="ECO:0000313" key="2">
    <source>
        <dbReference type="Proteomes" id="UP000037146"/>
    </source>
</evidence>
<dbReference type="InterPro" id="IPR016024">
    <property type="entry name" value="ARM-type_fold"/>
</dbReference>
<gene>
    <name evidence="1" type="ORF">AC625_11080</name>
</gene>
<dbReference type="EMBL" id="LFZW01000001">
    <property type="protein sequence ID" value="KMY49986.1"/>
    <property type="molecule type" value="Genomic_DNA"/>
</dbReference>
<protein>
    <recommendedName>
        <fullName evidence="3">HEAT repeat domain-containing protein</fullName>
    </recommendedName>
</protein>
<dbReference type="AlphaFoldDB" id="A0A0K9GTN5"/>
<dbReference type="SUPFAM" id="SSF48371">
    <property type="entry name" value="ARM repeat"/>
    <property type="match status" value="1"/>
</dbReference>
<dbReference type="InterPro" id="IPR011989">
    <property type="entry name" value="ARM-like"/>
</dbReference>
<dbReference type="Proteomes" id="UP000037146">
    <property type="component" value="Unassembled WGS sequence"/>
</dbReference>
<reference evidence="2" key="1">
    <citation type="submission" date="2015-07" db="EMBL/GenBank/DDBJ databases">
        <title>Genome sequencing project for genomic taxonomy and phylogenomics of Bacillus-like bacteria.</title>
        <authorList>
            <person name="Liu B."/>
            <person name="Wang J."/>
            <person name="Zhu Y."/>
            <person name="Liu G."/>
            <person name="Chen Q."/>
            <person name="Chen Z."/>
            <person name="Lan J."/>
            <person name="Che J."/>
            <person name="Ge C."/>
            <person name="Shi H."/>
            <person name="Pan Z."/>
            <person name="Liu X."/>
        </authorList>
    </citation>
    <scope>NUCLEOTIDE SEQUENCE [LARGE SCALE GENOMIC DNA]</scope>
    <source>
        <strain evidence="2">FJAT-27997</strain>
    </source>
</reference>
<sequence length="179" mass="20930">MIYIKVEVKFMNRDQALFILRKYSPMPDEEDLTEGMIDEFASAIEYFGDNPDPSYIEAIMMTFSLDDLYGVYDHAVDVLRNFTNEQVIPHLIEAIQNKHERRRYWGTEIAKFFPDEKLISSLSTCINDPNEEIRAYAIFALNCIGHKSVLPMLHERLAKEQDEEVFEELKNAISKLEKI</sequence>
<keyword evidence="2" id="KW-1185">Reference proteome</keyword>
<dbReference type="Gene3D" id="1.25.10.10">
    <property type="entry name" value="Leucine-rich Repeat Variant"/>
    <property type="match status" value="1"/>
</dbReference>
<comment type="caution">
    <text evidence="1">The sequence shown here is derived from an EMBL/GenBank/DDBJ whole genome shotgun (WGS) entry which is preliminary data.</text>
</comment>
<organism evidence="1 2">
    <name type="scientific">Peribacillus loiseleuriae</name>
    <dbReference type="NCBI Taxonomy" id="1679170"/>
    <lineage>
        <taxon>Bacteria</taxon>
        <taxon>Bacillati</taxon>
        <taxon>Bacillota</taxon>
        <taxon>Bacilli</taxon>
        <taxon>Bacillales</taxon>
        <taxon>Bacillaceae</taxon>
        <taxon>Peribacillus</taxon>
    </lineage>
</organism>
<accession>A0A0K9GTN5</accession>
<proteinExistence type="predicted"/>
<dbReference type="OrthoDB" id="6636872at2"/>
<evidence type="ECO:0000313" key="1">
    <source>
        <dbReference type="EMBL" id="KMY49986.1"/>
    </source>
</evidence>
<evidence type="ECO:0008006" key="3">
    <source>
        <dbReference type="Google" id="ProtNLM"/>
    </source>
</evidence>
<name>A0A0K9GTN5_9BACI</name>
<dbReference type="PATRIC" id="fig|1679170.3.peg.2486"/>